<evidence type="ECO:0000256" key="2">
    <source>
        <dbReference type="SAM" id="SignalP"/>
    </source>
</evidence>
<organism evidence="3 4">
    <name type="scientific">Iris pallida</name>
    <name type="common">Sweet iris</name>
    <dbReference type="NCBI Taxonomy" id="29817"/>
    <lineage>
        <taxon>Eukaryota</taxon>
        <taxon>Viridiplantae</taxon>
        <taxon>Streptophyta</taxon>
        <taxon>Embryophyta</taxon>
        <taxon>Tracheophyta</taxon>
        <taxon>Spermatophyta</taxon>
        <taxon>Magnoliopsida</taxon>
        <taxon>Liliopsida</taxon>
        <taxon>Asparagales</taxon>
        <taxon>Iridaceae</taxon>
        <taxon>Iridoideae</taxon>
        <taxon>Irideae</taxon>
        <taxon>Iris</taxon>
    </lineage>
</organism>
<reference evidence="3" key="2">
    <citation type="submission" date="2023-04" db="EMBL/GenBank/DDBJ databases">
        <authorList>
            <person name="Bruccoleri R.E."/>
            <person name="Oakeley E.J."/>
            <person name="Faust A.-M."/>
            <person name="Dessus-Babus S."/>
            <person name="Altorfer M."/>
            <person name="Burckhardt D."/>
            <person name="Oertli M."/>
            <person name="Naumann U."/>
            <person name="Petersen F."/>
            <person name="Wong J."/>
        </authorList>
    </citation>
    <scope>NUCLEOTIDE SEQUENCE</scope>
    <source>
        <strain evidence="3">GSM-AAB239-AS_SAM_17_03QT</strain>
        <tissue evidence="3">Leaf</tissue>
    </source>
</reference>
<keyword evidence="2" id="KW-0732">Signal</keyword>
<keyword evidence="4" id="KW-1185">Reference proteome</keyword>
<evidence type="ECO:0000313" key="3">
    <source>
        <dbReference type="EMBL" id="KAJ6802114.1"/>
    </source>
</evidence>
<accession>A0AAX6EDJ9</accession>
<dbReference type="EMBL" id="JANAVB010037418">
    <property type="protein sequence ID" value="KAJ6802114.1"/>
    <property type="molecule type" value="Genomic_DNA"/>
</dbReference>
<protein>
    <submittedName>
        <fullName evidence="3">Defensin-like protein</fullName>
    </submittedName>
</protein>
<comment type="caution">
    <text evidence="3">The sequence shown here is derived from an EMBL/GenBank/DDBJ whole genome shotgun (WGS) entry which is preliminary data.</text>
</comment>
<feature type="chain" id="PRO_5043590121" evidence="2">
    <location>
        <begin position="23"/>
        <end position="99"/>
    </location>
</feature>
<proteinExistence type="predicted"/>
<feature type="compositionally biased region" description="Low complexity" evidence="1">
    <location>
        <begin position="43"/>
        <end position="54"/>
    </location>
</feature>
<gene>
    <name evidence="3" type="ORF">M6B38_193615</name>
</gene>
<dbReference type="AlphaFoldDB" id="A0AAX6EDJ9"/>
<name>A0AAX6EDJ9_IRIPA</name>
<dbReference type="Proteomes" id="UP001140949">
    <property type="component" value="Unassembled WGS sequence"/>
</dbReference>
<feature type="region of interest" description="Disordered" evidence="1">
    <location>
        <begin position="43"/>
        <end position="67"/>
    </location>
</feature>
<sequence length="99" mass="11213">MIIDSWFCVCMCVFFRGGGAGGGSCERKVQGCAERDVPPPVLQRQQLQPGLPRRGLQERRQLPRDSPPVHMQTVLLEHARMHACSTWYVRTFMSVTRAV</sequence>
<reference evidence="3" key="1">
    <citation type="journal article" date="2023" name="GigaByte">
        <title>Genome assembly of the bearded iris, Iris pallida Lam.</title>
        <authorList>
            <person name="Bruccoleri R.E."/>
            <person name="Oakeley E.J."/>
            <person name="Faust A.M.E."/>
            <person name="Altorfer M."/>
            <person name="Dessus-Babus S."/>
            <person name="Burckhardt D."/>
            <person name="Oertli M."/>
            <person name="Naumann U."/>
            <person name="Petersen F."/>
            <person name="Wong J."/>
        </authorList>
    </citation>
    <scope>NUCLEOTIDE SEQUENCE</scope>
    <source>
        <strain evidence="3">GSM-AAB239-AS_SAM_17_03QT</strain>
    </source>
</reference>
<evidence type="ECO:0000313" key="4">
    <source>
        <dbReference type="Proteomes" id="UP001140949"/>
    </source>
</evidence>
<evidence type="ECO:0000256" key="1">
    <source>
        <dbReference type="SAM" id="MobiDB-lite"/>
    </source>
</evidence>
<feature type="signal peptide" evidence="2">
    <location>
        <begin position="1"/>
        <end position="22"/>
    </location>
</feature>